<reference evidence="3" key="3">
    <citation type="submission" date="2025-09" db="UniProtKB">
        <authorList>
            <consortium name="Ensembl"/>
        </authorList>
    </citation>
    <scope>IDENTIFICATION</scope>
</reference>
<evidence type="ECO:0000256" key="1">
    <source>
        <dbReference type="SAM" id="Phobius"/>
    </source>
</evidence>
<evidence type="ECO:0000256" key="2">
    <source>
        <dbReference type="SAM" id="SignalP"/>
    </source>
</evidence>
<feature type="chain" id="PRO_5033058514" evidence="2">
    <location>
        <begin position="24"/>
        <end position="109"/>
    </location>
</feature>
<feature type="signal peptide" evidence="2">
    <location>
        <begin position="1"/>
        <end position="23"/>
    </location>
</feature>
<feature type="transmembrane region" description="Helical" evidence="1">
    <location>
        <begin position="60"/>
        <end position="79"/>
    </location>
</feature>
<proteinExistence type="predicted"/>
<evidence type="ECO:0000313" key="4">
    <source>
        <dbReference type="Proteomes" id="UP000016665"/>
    </source>
</evidence>
<keyword evidence="1" id="KW-0812">Transmembrane</keyword>
<protein>
    <submittedName>
        <fullName evidence="3">Uncharacterized protein</fullName>
    </submittedName>
</protein>
<sequence>YWQRTVGVIISNLIVVKPLLVSSQQLEGSGHCSDLWQQCNLAPCFISWPTKQSRTVIESYTILTIVPCSVLFPWVFFFSPTTLFLRGEKNALYPIFKAIPSKSVLCHYN</sequence>
<organism evidence="3 4">
    <name type="scientific">Ficedula albicollis</name>
    <name type="common">Collared flycatcher</name>
    <name type="synonym">Muscicapa albicollis</name>
    <dbReference type="NCBI Taxonomy" id="59894"/>
    <lineage>
        <taxon>Eukaryota</taxon>
        <taxon>Metazoa</taxon>
        <taxon>Chordata</taxon>
        <taxon>Craniata</taxon>
        <taxon>Vertebrata</taxon>
        <taxon>Euteleostomi</taxon>
        <taxon>Archelosauria</taxon>
        <taxon>Archosauria</taxon>
        <taxon>Dinosauria</taxon>
        <taxon>Saurischia</taxon>
        <taxon>Theropoda</taxon>
        <taxon>Coelurosauria</taxon>
        <taxon>Aves</taxon>
        <taxon>Neognathae</taxon>
        <taxon>Neoaves</taxon>
        <taxon>Telluraves</taxon>
        <taxon>Australaves</taxon>
        <taxon>Passeriformes</taxon>
        <taxon>Muscicapidae</taxon>
        <taxon>Ficedula</taxon>
    </lineage>
</organism>
<accession>A0A803VEN9</accession>
<dbReference type="Ensembl" id="ENSFALT00000029637.1">
    <property type="protein sequence ID" value="ENSFALP00000021195.1"/>
    <property type="gene ID" value="ENSFALG00000028703.1"/>
</dbReference>
<keyword evidence="1" id="KW-0472">Membrane</keyword>
<evidence type="ECO:0000313" key="3">
    <source>
        <dbReference type="Ensembl" id="ENSFALP00000021195.1"/>
    </source>
</evidence>
<name>A0A803VEN9_FICAL</name>
<keyword evidence="1" id="KW-1133">Transmembrane helix</keyword>
<dbReference type="Proteomes" id="UP000016665">
    <property type="component" value="Chromosome 14"/>
</dbReference>
<keyword evidence="2" id="KW-0732">Signal</keyword>
<keyword evidence="4" id="KW-1185">Reference proteome</keyword>
<reference evidence="3 4" key="1">
    <citation type="journal article" date="2012" name="Nature">
        <title>The genomic landscape of species divergence in Ficedula flycatchers.</title>
        <authorList>
            <person name="Ellegren H."/>
            <person name="Smeds L."/>
            <person name="Burri R."/>
            <person name="Olason P.I."/>
            <person name="Backstrom N."/>
            <person name="Kawakami T."/>
            <person name="Kunstner A."/>
            <person name="Makinen H."/>
            <person name="Nadachowska-Brzyska K."/>
            <person name="Qvarnstrom A."/>
            <person name="Uebbing S."/>
            <person name="Wolf J.B."/>
        </authorList>
    </citation>
    <scope>NUCLEOTIDE SEQUENCE [LARGE SCALE GENOMIC DNA]</scope>
</reference>
<reference evidence="3" key="2">
    <citation type="submission" date="2025-08" db="UniProtKB">
        <authorList>
            <consortium name="Ensembl"/>
        </authorList>
    </citation>
    <scope>IDENTIFICATION</scope>
</reference>
<dbReference type="AlphaFoldDB" id="A0A803VEN9"/>